<evidence type="ECO:0000256" key="1">
    <source>
        <dbReference type="ARBA" id="ARBA00004613"/>
    </source>
</evidence>
<dbReference type="EMBL" id="UFQT01000380">
    <property type="protein sequence ID" value="SSX23756.1"/>
    <property type="molecule type" value="Genomic_DNA"/>
</dbReference>
<feature type="chain" id="PRO_5016401588" description="Apolipoprotein D" evidence="9">
    <location>
        <begin position="26"/>
        <end position="542"/>
    </location>
</feature>
<organism evidence="11">
    <name type="scientific">Culicoides sonorensis</name>
    <name type="common">Biting midge</name>
    <dbReference type="NCBI Taxonomy" id="179676"/>
    <lineage>
        <taxon>Eukaryota</taxon>
        <taxon>Metazoa</taxon>
        <taxon>Ecdysozoa</taxon>
        <taxon>Arthropoda</taxon>
        <taxon>Hexapoda</taxon>
        <taxon>Insecta</taxon>
        <taxon>Pterygota</taxon>
        <taxon>Neoptera</taxon>
        <taxon>Endopterygota</taxon>
        <taxon>Diptera</taxon>
        <taxon>Nematocera</taxon>
        <taxon>Chironomoidea</taxon>
        <taxon>Ceratopogonidae</taxon>
        <taxon>Ceratopogoninae</taxon>
        <taxon>Culicoides</taxon>
        <taxon>Monoculicoides</taxon>
    </lineage>
</organism>
<dbReference type="GO" id="GO:0005737">
    <property type="term" value="C:cytoplasm"/>
    <property type="evidence" value="ECO:0007669"/>
    <property type="project" value="TreeGrafter"/>
</dbReference>
<evidence type="ECO:0000256" key="8">
    <source>
        <dbReference type="ARBA" id="ARBA00023180"/>
    </source>
</evidence>
<protein>
    <recommendedName>
        <fullName evidence="2">Apolipoprotein D</fullName>
    </recommendedName>
</protein>
<dbReference type="InterPro" id="IPR022272">
    <property type="entry name" value="Lipocalin_CS"/>
</dbReference>
<dbReference type="VEuPathDB" id="VectorBase:CSON009564"/>
<dbReference type="GO" id="GO:0008289">
    <property type="term" value="F:lipid binding"/>
    <property type="evidence" value="ECO:0007669"/>
    <property type="project" value="UniProtKB-KW"/>
</dbReference>
<evidence type="ECO:0000256" key="6">
    <source>
        <dbReference type="ARBA" id="ARBA00023121"/>
    </source>
</evidence>
<evidence type="ECO:0000256" key="2">
    <source>
        <dbReference type="ARBA" id="ARBA00019890"/>
    </source>
</evidence>
<dbReference type="GO" id="GO:0000302">
    <property type="term" value="P:response to reactive oxygen species"/>
    <property type="evidence" value="ECO:0007669"/>
    <property type="project" value="TreeGrafter"/>
</dbReference>
<dbReference type="Gene3D" id="2.40.128.20">
    <property type="match status" value="3"/>
</dbReference>
<keyword evidence="7" id="KW-1015">Disulfide bond</keyword>
<feature type="signal peptide" evidence="9">
    <location>
        <begin position="1"/>
        <end position="25"/>
    </location>
</feature>
<evidence type="ECO:0000256" key="9">
    <source>
        <dbReference type="SAM" id="SignalP"/>
    </source>
</evidence>
<comment type="subcellular location">
    <subcellularLocation>
        <location evidence="1">Secreted</location>
    </subcellularLocation>
</comment>
<sequence>MRHITVPVSFFLITILLLIISSCDARLFEGQCRKRPVPVITMFDLDKYLGEWYELEWYDDEYPTDDEYIKFTYTENGQNALKILLESRHANDNFRYESFKGHGLVSYPNDISLPGQLNTTYGTGVPKRVDYEILVTDYTTFSFVWDCRNVNGTHYNERFWYLARDAHQSERIPQVDYLLEKYFDQRYIRTTYHGPECMGMIGTRQSVVNFNSDCSSINMSKTIILTVLISFLAVSLSQHIVDHECPSRPVLSNFDLSRYLVGPWYEISRYEQYFERGCECGFAEYSLNDDGSVKVKNCCKRLPNTTLSCSIGKAVLSYPNSVPLEAKLSVAFRGEPNESNYWILDTDYDNFAIVYFCKPAKDDPSKSAEAFWLLSKTKVLGEEYQKKADDYYVGLWYEISRYENLDYEPDCDCITLKYTKDESGRVFVNNCCMVRGNTTEYCAQGIALLSRPNDNPLRGKLKVEFGTKVTAPNYSILATDYYNYALVYNCQKISRKESVESAWILARERRPVSSVRARINELIEKYLDPVYLYTQNPNECSS</sequence>
<evidence type="ECO:0000256" key="5">
    <source>
        <dbReference type="ARBA" id="ARBA00022729"/>
    </source>
</evidence>
<name>A0A336M0A4_CULSO</name>
<dbReference type="PANTHER" id="PTHR10612:SF62">
    <property type="entry name" value="LIPOCALIN_CYTOSOLIC FATTY-ACID BINDING DOMAIN-CONTAINING PROTEIN"/>
    <property type="match status" value="1"/>
</dbReference>
<dbReference type="AlphaFoldDB" id="A0A336M0A4"/>
<dbReference type="PROSITE" id="PS00213">
    <property type="entry name" value="LIPOCALIN"/>
    <property type="match status" value="1"/>
</dbReference>
<dbReference type="Pfam" id="PF08212">
    <property type="entry name" value="Lipocalin_2"/>
    <property type="match status" value="2"/>
</dbReference>
<feature type="domain" description="Lipocalin/cytosolic fatty-acid binding" evidence="10">
    <location>
        <begin position="254"/>
        <end position="382"/>
    </location>
</feature>
<keyword evidence="3" id="KW-0813">Transport</keyword>
<dbReference type="InterPro" id="IPR000566">
    <property type="entry name" value="Lipocln_cytosolic_FA-bd_dom"/>
</dbReference>
<keyword evidence="4" id="KW-0964">Secreted</keyword>
<dbReference type="SUPFAM" id="SSF50814">
    <property type="entry name" value="Lipocalins"/>
    <property type="match status" value="3"/>
</dbReference>
<accession>A0A336M0A4</accession>
<evidence type="ECO:0000259" key="10">
    <source>
        <dbReference type="Pfam" id="PF08212"/>
    </source>
</evidence>
<dbReference type="PANTHER" id="PTHR10612">
    <property type="entry name" value="APOLIPOPROTEIN D"/>
    <property type="match status" value="1"/>
</dbReference>
<feature type="domain" description="Lipocalin/cytosolic fatty-acid binding" evidence="10">
    <location>
        <begin position="392"/>
        <end position="509"/>
    </location>
</feature>
<gene>
    <name evidence="11" type="primary">CSON009564</name>
</gene>
<evidence type="ECO:0000256" key="3">
    <source>
        <dbReference type="ARBA" id="ARBA00022448"/>
    </source>
</evidence>
<evidence type="ECO:0000256" key="4">
    <source>
        <dbReference type="ARBA" id="ARBA00022525"/>
    </source>
</evidence>
<dbReference type="GO" id="GO:0005576">
    <property type="term" value="C:extracellular region"/>
    <property type="evidence" value="ECO:0007669"/>
    <property type="project" value="UniProtKB-SubCell"/>
</dbReference>
<dbReference type="PROSITE" id="PS51257">
    <property type="entry name" value="PROKAR_LIPOPROTEIN"/>
    <property type="match status" value="1"/>
</dbReference>
<evidence type="ECO:0000256" key="7">
    <source>
        <dbReference type="ARBA" id="ARBA00023157"/>
    </source>
</evidence>
<dbReference type="InterPro" id="IPR012674">
    <property type="entry name" value="Calycin"/>
</dbReference>
<dbReference type="FunFam" id="2.40.128.20:FF:000003">
    <property type="entry name" value="Apolipoprotein D"/>
    <property type="match status" value="1"/>
</dbReference>
<evidence type="ECO:0000313" key="11">
    <source>
        <dbReference type="EMBL" id="SSX23756.1"/>
    </source>
</evidence>
<keyword evidence="6" id="KW-0446">Lipid-binding</keyword>
<reference evidence="11" key="1">
    <citation type="submission" date="2018-07" db="EMBL/GenBank/DDBJ databases">
        <authorList>
            <person name="Quirk P.G."/>
            <person name="Krulwich T.A."/>
        </authorList>
    </citation>
    <scope>NUCLEOTIDE SEQUENCE</scope>
</reference>
<dbReference type="GO" id="GO:0006629">
    <property type="term" value="P:lipid metabolic process"/>
    <property type="evidence" value="ECO:0007669"/>
    <property type="project" value="TreeGrafter"/>
</dbReference>
<keyword evidence="8" id="KW-0325">Glycoprotein</keyword>
<proteinExistence type="predicted"/>
<keyword evidence="5 9" id="KW-0732">Signal</keyword>